<feature type="transmembrane region" description="Helical" evidence="1">
    <location>
        <begin position="53"/>
        <end position="71"/>
    </location>
</feature>
<evidence type="ECO:0000313" key="2">
    <source>
        <dbReference type="EMBL" id="QDV06733.1"/>
    </source>
</evidence>
<feature type="transmembrane region" description="Helical" evidence="1">
    <location>
        <begin position="21"/>
        <end position="41"/>
    </location>
</feature>
<organism evidence="2 3">
    <name type="scientific">Saltatorellus ferox</name>
    <dbReference type="NCBI Taxonomy" id="2528018"/>
    <lineage>
        <taxon>Bacteria</taxon>
        <taxon>Pseudomonadati</taxon>
        <taxon>Planctomycetota</taxon>
        <taxon>Planctomycetia</taxon>
        <taxon>Planctomycetia incertae sedis</taxon>
        <taxon>Saltatorellus</taxon>
    </lineage>
</organism>
<proteinExistence type="predicted"/>
<dbReference type="EMBL" id="CP036434">
    <property type="protein sequence ID" value="QDV06733.1"/>
    <property type="molecule type" value="Genomic_DNA"/>
</dbReference>
<dbReference type="Pfam" id="PF09527">
    <property type="entry name" value="ATPase_gene1"/>
    <property type="match status" value="1"/>
</dbReference>
<reference evidence="2 3" key="1">
    <citation type="submission" date="2019-02" db="EMBL/GenBank/DDBJ databases">
        <title>Deep-cultivation of Planctomycetes and their phenomic and genomic characterization uncovers novel biology.</title>
        <authorList>
            <person name="Wiegand S."/>
            <person name="Jogler M."/>
            <person name="Boedeker C."/>
            <person name="Pinto D."/>
            <person name="Vollmers J."/>
            <person name="Rivas-Marin E."/>
            <person name="Kohn T."/>
            <person name="Peeters S.H."/>
            <person name="Heuer A."/>
            <person name="Rast P."/>
            <person name="Oberbeckmann S."/>
            <person name="Bunk B."/>
            <person name="Jeske O."/>
            <person name="Meyerdierks A."/>
            <person name="Storesund J.E."/>
            <person name="Kallscheuer N."/>
            <person name="Luecker S."/>
            <person name="Lage O.M."/>
            <person name="Pohl T."/>
            <person name="Merkel B.J."/>
            <person name="Hornburger P."/>
            <person name="Mueller R.-W."/>
            <person name="Bruemmer F."/>
            <person name="Labrenz M."/>
            <person name="Spormann A.M."/>
            <person name="Op den Camp H."/>
            <person name="Overmann J."/>
            <person name="Amann R."/>
            <person name="Jetten M.S.M."/>
            <person name="Mascher T."/>
            <person name="Medema M.H."/>
            <person name="Devos D.P."/>
            <person name="Kaster A.-K."/>
            <person name="Ovreas L."/>
            <person name="Rohde M."/>
            <person name="Galperin M.Y."/>
            <person name="Jogler C."/>
        </authorList>
    </citation>
    <scope>NUCLEOTIDE SEQUENCE [LARGE SCALE GENOMIC DNA]</scope>
    <source>
        <strain evidence="2 3">Poly30</strain>
    </source>
</reference>
<keyword evidence="1" id="KW-0472">Membrane</keyword>
<keyword evidence="1" id="KW-1133">Transmembrane helix</keyword>
<keyword evidence="3" id="KW-1185">Reference proteome</keyword>
<sequence>MDADGNGLPDADWVRDQRKQVNAAGVGLQFGAAIVVFALAGNWADGRFGTKPWLLVLGVALGFAGGTISLLKKFK</sequence>
<accession>A0A518ERL8</accession>
<evidence type="ECO:0000313" key="3">
    <source>
        <dbReference type="Proteomes" id="UP000320390"/>
    </source>
</evidence>
<name>A0A518ERL8_9BACT</name>
<dbReference type="AlphaFoldDB" id="A0A518ERL8"/>
<gene>
    <name evidence="2" type="ORF">Poly30_22480</name>
</gene>
<protein>
    <submittedName>
        <fullName evidence="2">F0F1-ATPase subunit (ATPase_gene1)</fullName>
    </submittedName>
</protein>
<dbReference type="Proteomes" id="UP000320390">
    <property type="component" value="Chromosome"/>
</dbReference>
<evidence type="ECO:0000256" key="1">
    <source>
        <dbReference type="SAM" id="Phobius"/>
    </source>
</evidence>
<keyword evidence="1" id="KW-0812">Transmembrane</keyword>
<dbReference type="InterPro" id="IPR032820">
    <property type="entry name" value="ATPase_put"/>
</dbReference>